<keyword evidence="3" id="KW-1185">Reference proteome</keyword>
<name>A0A4P7SMD9_9CELL</name>
<evidence type="ECO:0000313" key="3">
    <source>
        <dbReference type="Proteomes" id="UP000296469"/>
    </source>
</evidence>
<feature type="compositionally biased region" description="Low complexity" evidence="1">
    <location>
        <begin position="11"/>
        <end position="28"/>
    </location>
</feature>
<feature type="region of interest" description="Disordered" evidence="1">
    <location>
        <begin position="1"/>
        <end position="28"/>
    </location>
</feature>
<dbReference type="KEGG" id="celz:E5225_09400"/>
<dbReference type="Pfam" id="PF02597">
    <property type="entry name" value="ThiS"/>
    <property type="match status" value="1"/>
</dbReference>
<proteinExistence type="predicted"/>
<dbReference type="InterPro" id="IPR003749">
    <property type="entry name" value="ThiS/MoaD-like"/>
</dbReference>
<dbReference type="Gene3D" id="3.10.20.30">
    <property type="match status" value="1"/>
</dbReference>
<dbReference type="AlphaFoldDB" id="A0A4P7SMD9"/>
<protein>
    <submittedName>
        <fullName evidence="2">MoaD/ThiS family protein</fullName>
    </submittedName>
</protein>
<dbReference type="EMBL" id="CP039291">
    <property type="protein sequence ID" value="QCB93743.1"/>
    <property type="molecule type" value="Genomic_DNA"/>
</dbReference>
<evidence type="ECO:0000256" key="1">
    <source>
        <dbReference type="SAM" id="MobiDB-lite"/>
    </source>
</evidence>
<dbReference type="InterPro" id="IPR016155">
    <property type="entry name" value="Mopterin_synth/thiamin_S_b"/>
</dbReference>
<dbReference type="Proteomes" id="UP000296469">
    <property type="component" value="Chromosome"/>
</dbReference>
<evidence type="ECO:0000313" key="2">
    <source>
        <dbReference type="EMBL" id="QCB93743.1"/>
    </source>
</evidence>
<dbReference type="InterPro" id="IPR012675">
    <property type="entry name" value="Beta-grasp_dom_sf"/>
</dbReference>
<accession>A0A4P7SMD9</accession>
<organism evidence="2 3">
    <name type="scientific">Cellulomonas shaoxiangyii</name>
    <dbReference type="NCBI Taxonomy" id="2566013"/>
    <lineage>
        <taxon>Bacteria</taxon>
        <taxon>Bacillati</taxon>
        <taxon>Actinomycetota</taxon>
        <taxon>Actinomycetes</taxon>
        <taxon>Micrococcales</taxon>
        <taxon>Cellulomonadaceae</taxon>
        <taxon>Cellulomonas</taxon>
    </lineage>
</organism>
<dbReference type="SUPFAM" id="SSF54285">
    <property type="entry name" value="MoaD/ThiS"/>
    <property type="match status" value="1"/>
</dbReference>
<gene>
    <name evidence="2" type="ORF">E5225_09400</name>
</gene>
<dbReference type="OrthoDB" id="3255135at2"/>
<reference evidence="2 3" key="1">
    <citation type="submission" date="2019-04" db="EMBL/GenBank/DDBJ databases">
        <title>Isolation and identification of Cellulomonas shaoxiangyii sp. Nov. isolated from feces of the Tibetan antelopes (Pantholops hodgsonii) in the Qinghai-Tibet plateau of China.</title>
        <authorList>
            <person name="Tian Z."/>
        </authorList>
    </citation>
    <scope>NUCLEOTIDE SEQUENCE [LARGE SCALE GENOMIC DNA]</scope>
    <source>
        <strain evidence="2 3">Z28</strain>
    </source>
</reference>
<sequence>MTTTDPARTHPAGTAPSPATPAAATVPAPAGGAARSVAVRYFAAAHEAAGVAEERVDVAADATVGSFLDALAARHGGRLRDVLAVCALLVDGALRRDRDEPLGAPAVVDVLPPFAGG</sequence>
<dbReference type="RefSeq" id="WP_135975611.1">
    <property type="nucleotide sequence ID" value="NZ_CP039291.1"/>
</dbReference>